<evidence type="ECO:0000256" key="3">
    <source>
        <dbReference type="ARBA" id="ARBA00022475"/>
    </source>
</evidence>
<dbReference type="PROSITE" id="PS50850">
    <property type="entry name" value="MFS"/>
    <property type="match status" value="1"/>
</dbReference>
<feature type="transmembrane region" description="Helical" evidence="10">
    <location>
        <begin position="380"/>
        <end position="404"/>
    </location>
</feature>
<dbReference type="AlphaFoldDB" id="A0A7W0IDI3"/>
<feature type="transmembrane region" description="Helical" evidence="10">
    <location>
        <begin position="218"/>
        <end position="240"/>
    </location>
</feature>
<keyword evidence="2" id="KW-0813">Transport</keyword>
<evidence type="ECO:0000259" key="11">
    <source>
        <dbReference type="PROSITE" id="PS50850"/>
    </source>
</evidence>
<sequence length="451" mass="46568">MQLPGDRRPFTAVLASNVVSITGSVLTGMGMPWFVLQSTGSAAKAGIVAFCTMLPVVLSAIVGGPVIDVIGRLRVGIVSDLVCGAAVAAIPLLEFAGVLRFWMLCGLMAVTGLFHAPGATARGVLLPTLAERAGMPLARAAGWYDGASRCAGMIGSAVGGVLIALLGAQNVLLLDAATFAVSASLLAFGLRGLAEAQPQKRSEPASSRSYRRELSEGYRYVLATPLLLGICLMTLATRGLDQGWSAVLLPVHAREELGGAADLGLLNALFSLSALTGALVYGAVAGRFRRWPVFTIAFLVGGMPRFAVAAFTDTVAPLAVTMAIEGIAFGVLSPIMTTVMYETVPEELRSRVLSATTAAVLTITPLGGLTSGYLVDSMGLFATMLAVGGAYLLATLTPVIFPVWRQMDNPDSSTGGSKRLMPQDAAGPPGGPPRPATDNGRADPGDHERGT</sequence>
<dbReference type="PANTHER" id="PTHR23513:SF9">
    <property type="entry name" value="ENTEROBACTIN EXPORTER ENTS"/>
    <property type="match status" value="1"/>
</dbReference>
<dbReference type="InterPro" id="IPR020846">
    <property type="entry name" value="MFS_dom"/>
</dbReference>
<feature type="transmembrane region" description="Helical" evidence="10">
    <location>
        <begin position="172"/>
        <end position="194"/>
    </location>
</feature>
<dbReference type="Pfam" id="PF07690">
    <property type="entry name" value="MFS_1"/>
    <property type="match status" value="1"/>
</dbReference>
<evidence type="ECO:0000256" key="2">
    <source>
        <dbReference type="ARBA" id="ARBA00022448"/>
    </source>
</evidence>
<reference evidence="12 13" key="1">
    <citation type="submission" date="2020-07" db="EMBL/GenBank/DDBJ databases">
        <title>Streptomyces isolated from Indian soil.</title>
        <authorList>
            <person name="Mandal S."/>
            <person name="Maiti P.K."/>
        </authorList>
    </citation>
    <scope>NUCLEOTIDE SEQUENCE [LARGE SCALE GENOMIC DNA]</scope>
    <source>
        <strain evidence="12 13">PSKA28</strain>
    </source>
</reference>
<dbReference type="EMBL" id="JACEHE010000042">
    <property type="protein sequence ID" value="MBA2951289.1"/>
    <property type="molecule type" value="Genomic_DNA"/>
</dbReference>
<protein>
    <recommendedName>
        <fullName evidence="8">Multidrug efflux pump Tap</fullName>
    </recommendedName>
</protein>
<evidence type="ECO:0000313" key="13">
    <source>
        <dbReference type="Proteomes" id="UP000545761"/>
    </source>
</evidence>
<dbReference type="InterPro" id="IPR011701">
    <property type="entry name" value="MFS"/>
</dbReference>
<evidence type="ECO:0000313" key="12">
    <source>
        <dbReference type="EMBL" id="MBA2951289.1"/>
    </source>
</evidence>
<comment type="caution">
    <text evidence="12">The sequence shown here is derived from an EMBL/GenBank/DDBJ whole genome shotgun (WGS) entry which is preliminary data.</text>
</comment>
<evidence type="ECO:0000256" key="5">
    <source>
        <dbReference type="ARBA" id="ARBA00022989"/>
    </source>
</evidence>
<feature type="transmembrane region" description="Helical" evidence="10">
    <location>
        <begin position="291"/>
        <end position="312"/>
    </location>
</feature>
<keyword evidence="5 10" id="KW-1133">Transmembrane helix</keyword>
<evidence type="ECO:0000256" key="4">
    <source>
        <dbReference type="ARBA" id="ARBA00022692"/>
    </source>
</evidence>
<feature type="transmembrane region" description="Helical" evidence="10">
    <location>
        <begin position="42"/>
        <end position="63"/>
    </location>
</feature>
<comment type="similarity">
    <text evidence="7">Belongs to the major facilitator superfamily. Drug:H(+) antiporter-3 (DHA3) (TC 2.A.1.21) family.</text>
</comment>
<dbReference type="CDD" id="cd06173">
    <property type="entry name" value="MFS_MefA_like"/>
    <property type="match status" value="1"/>
</dbReference>
<feature type="transmembrane region" description="Helical" evidence="10">
    <location>
        <begin position="75"/>
        <end position="93"/>
    </location>
</feature>
<dbReference type="SUPFAM" id="SSF103473">
    <property type="entry name" value="MFS general substrate transporter"/>
    <property type="match status" value="1"/>
</dbReference>
<dbReference type="PANTHER" id="PTHR23513">
    <property type="entry name" value="INTEGRAL MEMBRANE EFFLUX PROTEIN-RELATED"/>
    <property type="match status" value="1"/>
</dbReference>
<dbReference type="Proteomes" id="UP000545761">
    <property type="component" value="Unassembled WGS sequence"/>
</dbReference>
<dbReference type="GO" id="GO:0005886">
    <property type="term" value="C:plasma membrane"/>
    <property type="evidence" value="ECO:0007669"/>
    <property type="project" value="UniProtKB-SubCell"/>
</dbReference>
<dbReference type="InterPro" id="IPR036259">
    <property type="entry name" value="MFS_trans_sf"/>
</dbReference>
<name>A0A7W0IDI3_9ACTN</name>
<evidence type="ECO:0000256" key="9">
    <source>
        <dbReference type="SAM" id="MobiDB-lite"/>
    </source>
</evidence>
<comment type="subcellular location">
    <subcellularLocation>
        <location evidence="1">Cell inner membrane</location>
        <topology evidence="1">Multi-pass membrane protein</topology>
    </subcellularLocation>
</comment>
<feature type="transmembrane region" description="Helical" evidence="10">
    <location>
        <begin position="352"/>
        <end position="374"/>
    </location>
</feature>
<feature type="region of interest" description="Disordered" evidence="9">
    <location>
        <begin position="410"/>
        <end position="451"/>
    </location>
</feature>
<dbReference type="GO" id="GO:0022857">
    <property type="term" value="F:transmembrane transporter activity"/>
    <property type="evidence" value="ECO:0007669"/>
    <property type="project" value="InterPro"/>
</dbReference>
<accession>A0A7W0IDI3</accession>
<evidence type="ECO:0000256" key="1">
    <source>
        <dbReference type="ARBA" id="ARBA00004429"/>
    </source>
</evidence>
<feature type="domain" description="Major facilitator superfamily (MFS) profile" evidence="11">
    <location>
        <begin position="227"/>
        <end position="451"/>
    </location>
</feature>
<evidence type="ECO:0000256" key="7">
    <source>
        <dbReference type="ARBA" id="ARBA00038075"/>
    </source>
</evidence>
<keyword evidence="3" id="KW-1003">Cell membrane</keyword>
<keyword evidence="6 10" id="KW-0472">Membrane</keyword>
<organism evidence="12 13">
    <name type="scientific">Streptomyces himalayensis subsp. himalayensis</name>
    <dbReference type="NCBI Taxonomy" id="2756131"/>
    <lineage>
        <taxon>Bacteria</taxon>
        <taxon>Bacillati</taxon>
        <taxon>Actinomycetota</taxon>
        <taxon>Actinomycetes</taxon>
        <taxon>Kitasatosporales</taxon>
        <taxon>Streptomycetaceae</taxon>
        <taxon>Streptomyces</taxon>
        <taxon>Streptomyces himalayensis</taxon>
    </lineage>
</organism>
<feature type="transmembrane region" description="Helical" evidence="10">
    <location>
        <begin position="12"/>
        <end position="36"/>
    </location>
</feature>
<evidence type="ECO:0000256" key="10">
    <source>
        <dbReference type="SAM" id="Phobius"/>
    </source>
</evidence>
<dbReference type="Gene3D" id="1.20.1250.20">
    <property type="entry name" value="MFS general substrate transporter like domains"/>
    <property type="match status" value="1"/>
</dbReference>
<feature type="transmembrane region" description="Helical" evidence="10">
    <location>
        <begin position="146"/>
        <end position="166"/>
    </location>
</feature>
<gene>
    <name evidence="12" type="ORF">H1D24_37465</name>
</gene>
<feature type="transmembrane region" description="Helical" evidence="10">
    <location>
        <begin position="318"/>
        <end position="340"/>
    </location>
</feature>
<feature type="compositionally biased region" description="Basic and acidic residues" evidence="9">
    <location>
        <begin position="440"/>
        <end position="451"/>
    </location>
</feature>
<keyword evidence="4 10" id="KW-0812">Transmembrane</keyword>
<proteinExistence type="inferred from homology"/>
<feature type="transmembrane region" description="Helical" evidence="10">
    <location>
        <begin position="260"/>
        <end position="284"/>
    </location>
</feature>
<evidence type="ECO:0000256" key="8">
    <source>
        <dbReference type="ARBA" id="ARBA00040914"/>
    </source>
</evidence>
<evidence type="ECO:0000256" key="6">
    <source>
        <dbReference type="ARBA" id="ARBA00023136"/>
    </source>
</evidence>
<feature type="transmembrane region" description="Helical" evidence="10">
    <location>
        <begin position="99"/>
        <end position="125"/>
    </location>
</feature>